<keyword evidence="7" id="KW-1185">Reference proteome</keyword>
<dbReference type="SUPFAM" id="SSF53697">
    <property type="entry name" value="SIS domain"/>
    <property type="match status" value="1"/>
</dbReference>
<evidence type="ECO:0000313" key="6">
    <source>
        <dbReference type="EMBL" id="MBP1042758.1"/>
    </source>
</evidence>
<dbReference type="SUPFAM" id="SSF46689">
    <property type="entry name" value="Homeodomain-like"/>
    <property type="match status" value="1"/>
</dbReference>
<dbReference type="PANTHER" id="PTHR30514:SF1">
    <property type="entry name" value="HTH-TYPE TRANSCRIPTIONAL REGULATOR HEXR-RELATED"/>
    <property type="match status" value="1"/>
</dbReference>
<dbReference type="RefSeq" id="WP_209530240.1">
    <property type="nucleotide sequence ID" value="NZ_JAEEGA010000012.1"/>
</dbReference>
<dbReference type="InterPro" id="IPR047640">
    <property type="entry name" value="RpiR-like"/>
</dbReference>
<dbReference type="Gene3D" id="1.10.10.10">
    <property type="entry name" value="Winged helix-like DNA-binding domain superfamily/Winged helix DNA-binding domain"/>
    <property type="match status" value="1"/>
</dbReference>
<dbReference type="CDD" id="cd05013">
    <property type="entry name" value="SIS_RpiR"/>
    <property type="match status" value="1"/>
</dbReference>
<evidence type="ECO:0000313" key="7">
    <source>
        <dbReference type="Proteomes" id="UP000674938"/>
    </source>
</evidence>
<dbReference type="Pfam" id="PF01380">
    <property type="entry name" value="SIS"/>
    <property type="match status" value="1"/>
</dbReference>
<protein>
    <submittedName>
        <fullName evidence="6">MurR/RpiR family transcriptional regulator</fullName>
    </submittedName>
</protein>
<dbReference type="PROSITE" id="PS51071">
    <property type="entry name" value="HTH_RPIR"/>
    <property type="match status" value="1"/>
</dbReference>
<dbReference type="EMBL" id="JAEEGA010000012">
    <property type="protein sequence ID" value="MBP1042758.1"/>
    <property type="molecule type" value="Genomic_DNA"/>
</dbReference>
<dbReference type="GO" id="GO:1901135">
    <property type="term" value="P:carbohydrate derivative metabolic process"/>
    <property type="evidence" value="ECO:0007669"/>
    <property type="project" value="InterPro"/>
</dbReference>
<organism evidence="6 7">
    <name type="scientific">Vagococcus allomyrinae</name>
    <dbReference type="NCBI Taxonomy" id="2794353"/>
    <lineage>
        <taxon>Bacteria</taxon>
        <taxon>Bacillati</taxon>
        <taxon>Bacillota</taxon>
        <taxon>Bacilli</taxon>
        <taxon>Lactobacillales</taxon>
        <taxon>Enterococcaceae</taxon>
        <taxon>Vagococcus</taxon>
    </lineage>
</organism>
<evidence type="ECO:0000256" key="1">
    <source>
        <dbReference type="ARBA" id="ARBA00023015"/>
    </source>
</evidence>
<evidence type="ECO:0000259" key="4">
    <source>
        <dbReference type="PROSITE" id="PS51071"/>
    </source>
</evidence>
<dbReference type="Pfam" id="PF01418">
    <property type="entry name" value="HTH_6"/>
    <property type="match status" value="1"/>
</dbReference>
<accession>A0A940PH14</accession>
<dbReference type="InterPro" id="IPR001347">
    <property type="entry name" value="SIS_dom"/>
</dbReference>
<feature type="domain" description="SIS" evidence="5">
    <location>
        <begin position="118"/>
        <end position="259"/>
    </location>
</feature>
<dbReference type="InterPro" id="IPR035472">
    <property type="entry name" value="RpiR-like_SIS"/>
</dbReference>
<evidence type="ECO:0000259" key="5">
    <source>
        <dbReference type="PROSITE" id="PS51464"/>
    </source>
</evidence>
<dbReference type="Gene3D" id="3.40.50.10490">
    <property type="entry name" value="Glucose-6-phosphate isomerase like protein, domain 1"/>
    <property type="match status" value="1"/>
</dbReference>
<dbReference type="GO" id="GO:0003700">
    <property type="term" value="F:DNA-binding transcription factor activity"/>
    <property type="evidence" value="ECO:0007669"/>
    <property type="project" value="InterPro"/>
</dbReference>
<keyword evidence="1" id="KW-0805">Transcription regulation</keyword>
<dbReference type="PROSITE" id="PS51464">
    <property type="entry name" value="SIS"/>
    <property type="match status" value="1"/>
</dbReference>
<dbReference type="InterPro" id="IPR046348">
    <property type="entry name" value="SIS_dom_sf"/>
</dbReference>
<sequence length="259" mass="29094">MELFFKRLIQRKEQLSRLENQVLEYMMEHPTDVVDSTLDELSKKIYASTATISRTCKALGYSGYQELRIVLTQYVLKKPAQSNVAISVDPPLNSTSQRVMREVSGTLEQLAHFDLNQALTLIQNSRNIEFIGVGASYTNCVEAARKLTFAGRPSNAREDWDELRAVAQAMTPEDLAVVVSYSGETLHIMEYTTILSNNQVPILAITGDNHNTLAQRATLNCPVTIETRYLDNLDLSSRVPLSLGLEYIVHAYIIENHSL</sequence>
<dbReference type="Proteomes" id="UP000674938">
    <property type="component" value="Unassembled WGS sequence"/>
</dbReference>
<dbReference type="InterPro" id="IPR000281">
    <property type="entry name" value="HTH_RpiR"/>
</dbReference>
<dbReference type="GO" id="GO:0097367">
    <property type="term" value="F:carbohydrate derivative binding"/>
    <property type="evidence" value="ECO:0007669"/>
    <property type="project" value="InterPro"/>
</dbReference>
<name>A0A940PH14_9ENTE</name>
<reference evidence="6" key="1">
    <citation type="submission" date="2020-12" db="EMBL/GenBank/DDBJ databases">
        <title>Vagococcus allomyrinae sp. nov. and Enterococcus lavae sp. nov., isolated from the larvae of Allomyrina dichotoma.</title>
        <authorList>
            <person name="Lee S.D."/>
        </authorList>
    </citation>
    <scope>NUCLEOTIDE SEQUENCE</scope>
    <source>
        <strain evidence="6">BWB3-3</strain>
    </source>
</reference>
<dbReference type="PANTHER" id="PTHR30514">
    <property type="entry name" value="GLUCOKINASE"/>
    <property type="match status" value="1"/>
</dbReference>
<dbReference type="InterPro" id="IPR009057">
    <property type="entry name" value="Homeodomain-like_sf"/>
</dbReference>
<dbReference type="InterPro" id="IPR036388">
    <property type="entry name" value="WH-like_DNA-bd_sf"/>
</dbReference>
<dbReference type="GO" id="GO:0003677">
    <property type="term" value="F:DNA binding"/>
    <property type="evidence" value="ECO:0007669"/>
    <property type="project" value="UniProtKB-KW"/>
</dbReference>
<feature type="domain" description="HTH rpiR-type" evidence="4">
    <location>
        <begin position="2"/>
        <end position="78"/>
    </location>
</feature>
<evidence type="ECO:0000256" key="3">
    <source>
        <dbReference type="ARBA" id="ARBA00023163"/>
    </source>
</evidence>
<evidence type="ECO:0000256" key="2">
    <source>
        <dbReference type="ARBA" id="ARBA00023125"/>
    </source>
</evidence>
<comment type="caution">
    <text evidence="6">The sequence shown here is derived from an EMBL/GenBank/DDBJ whole genome shotgun (WGS) entry which is preliminary data.</text>
</comment>
<dbReference type="AlphaFoldDB" id="A0A940PH14"/>
<keyword evidence="2" id="KW-0238">DNA-binding</keyword>
<gene>
    <name evidence="6" type="ORF">I6N95_17205</name>
</gene>
<proteinExistence type="predicted"/>
<keyword evidence="3" id="KW-0804">Transcription</keyword>